<protein>
    <submittedName>
        <fullName evidence="2">LANO_0F07404g1_1</fullName>
    </submittedName>
</protein>
<proteinExistence type="predicted"/>
<gene>
    <name evidence="2" type="ORF">LANO_0F07404G</name>
</gene>
<feature type="transmembrane region" description="Helical" evidence="1">
    <location>
        <begin position="98"/>
        <end position="117"/>
    </location>
</feature>
<name>A0A1G4K910_9SACH</name>
<dbReference type="OrthoDB" id="2124888at2759"/>
<keyword evidence="1" id="KW-0472">Membrane</keyword>
<dbReference type="Pfam" id="PF06127">
    <property type="entry name" value="Mpo1-like"/>
    <property type="match status" value="1"/>
</dbReference>
<evidence type="ECO:0000313" key="3">
    <source>
        <dbReference type="Proteomes" id="UP000189911"/>
    </source>
</evidence>
<dbReference type="GO" id="GO:0005783">
    <property type="term" value="C:endoplasmic reticulum"/>
    <property type="evidence" value="ECO:0007669"/>
    <property type="project" value="TreeGrafter"/>
</dbReference>
<dbReference type="InterPro" id="IPR009305">
    <property type="entry name" value="Mpo1-like"/>
</dbReference>
<dbReference type="PANTHER" id="PTHR28026:SF9">
    <property type="entry name" value="2-HYDROXY-PALMITIC ACID DIOXYGENASE MPO1"/>
    <property type="match status" value="1"/>
</dbReference>
<feature type="transmembrane region" description="Helical" evidence="1">
    <location>
        <begin position="73"/>
        <end position="91"/>
    </location>
</feature>
<feature type="transmembrane region" description="Helical" evidence="1">
    <location>
        <begin position="24"/>
        <end position="43"/>
    </location>
</feature>
<dbReference type="Proteomes" id="UP000189911">
    <property type="component" value="Chromosome F"/>
</dbReference>
<keyword evidence="1" id="KW-0812">Transmembrane</keyword>
<keyword evidence="1" id="KW-1133">Transmembrane helix</keyword>
<dbReference type="GO" id="GO:0016020">
    <property type="term" value="C:membrane"/>
    <property type="evidence" value="ECO:0007669"/>
    <property type="project" value="GOC"/>
</dbReference>
<accession>A0A1G4K910</accession>
<dbReference type="AlphaFoldDB" id="A0A1G4K910"/>
<dbReference type="GO" id="GO:0046521">
    <property type="term" value="P:sphingoid catabolic process"/>
    <property type="evidence" value="ECO:0007669"/>
    <property type="project" value="TreeGrafter"/>
</dbReference>
<dbReference type="EMBL" id="LT598452">
    <property type="protein sequence ID" value="SCV00544.1"/>
    <property type="molecule type" value="Genomic_DNA"/>
</dbReference>
<reference evidence="3" key="1">
    <citation type="submission" date="2016-03" db="EMBL/GenBank/DDBJ databases">
        <authorList>
            <person name="Devillers Hugo."/>
        </authorList>
    </citation>
    <scope>NUCLEOTIDE SEQUENCE [LARGE SCALE GENOMIC DNA]</scope>
</reference>
<dbReference type="PANTHER" id="PTHR28026">
    <property type="entry name" value="DUF962 DOMAIN PROTEIN (AFU_ORTHOLOGUE AFUA_8G05310)"/>
    <property type="match status" value="1"/>
</dbReference>
<sequence>MSDLFDLTTQLAFYKSYHSNHTNVLIHAMFVPLILYSSMTMLYDLEIYRGWTVMHVLAGAFASYYVALDAKAGSLAACILGAVVKGIEAGVLDLPLRWALAIFSASWVFQFIGHGVFERRKPALLDNLVQSLVTAPFLILFELLFALGFYKELKVAISSRVEQNKKMQAP</sequence>
<feature type="transmembrane region" description="Helical" evidence="1">
    <location>
        <begin position="129"/>
        <end position="150"/>
    </location>
</feature>
<keyword evidence="3" id="KW-1185">Reference proteome</keyword>
<evidence type="ECO:0000313" key="2">
    <source>
        <dbReference type="EMBL" id="SCV00544.1"/>
    </source>
</evidence>
<organism evidence="2 3">
    <name type="scientific">Lachancea nothofagi CBS 11611</name>
    <dbReference type="NCBI Taxonomy" id="1266666"/>
    <lineage>
        <taxon>Eukaryota</taxon>
        <taxon>Fungi</taxon>
        <taxon>Dikarya</taxon>
        <taxon>Ascomycota</taxon>
        <taxon>Saccharomycotina</taxon>
        <taxon>Saccharomycetes</taxon>
        <taxon>Saccharomycetales</taxon>
        <taxon>Saccharomycetaceae</taxon>
        <taxon>Lachancea</taxon>
    </lineage>
</organism>
<evidence type="ECO:0000256" key="1">
    <source>
        <dbReference type="SAM" id="Phobius"/>
    </source>
</evidence>